<dbReference type="AlphaFoldDB" id="A0A218WAZ8"/>
<organism evidence="1 2">
    <name type="scientific">Punica granatum</name>
    <name type="common">Pomegranate</name>
    <dbReference type="NCBI Taxonomy" id="22663"/>
    <lineage>
        <taxon>Eukaryota</taxon>
        <taxon>Viridiplantae</taxon>
        <taxon>Streptophyta</taxon>
        <taxon>Embryophyta</taxon>
        <taxon>Tracheophyta</taxon>
        <taxon>Spermatophyta</taxon>
        <taxon>Magnoliopsida</taxon>
        <taxon>eudicotyledons</taxon>
        <taxon>Gunneridae</taxon>
        <taxon>Pentapetalae</taxon>
        <taxon>rosids</taxon>
        <taxon>malvids</taxon>
        <taxon>Myrtales</taxon>
        <taxon>Lythraceae</taxon>
        <taxon>Punica</taxon>
    </lineage>
</organism>
<dbReference type="EMBL" id="MTKT01004810">
    <property type="protein sequence ID" value="OWM69965.1"/>
    <property type="molecule type" value="Genomic_DNA"/>
</dbReference>
<protein>
    <submittedName>
        <fullName evidence="1">Uncharacterized protein</fullName>
    </submittedName>
</protein>
<dbReference type="Proteomes" id="UP000197138">
    <property type="component" value="Unassembled WGS sequence"/>
</dbReference>
<sequence length="99" mass="10906">MSRTGNYLKADLSVCALLLDSYRYLALQNSWFIGGMQNLRTLIGTSTLERSSGHYLTVAIKKVNSFNSSNFLIATRFGGVEKTQDALLLPSIVDLSSKI</sequence>
<name>A0A218WAZ8_PUNGR</name>
<evidence type="ECO:0000313" key="1">
    <source>
        <dbReference type="EMBL" id="OWM69965.1"/>
    </source>
</evidence>
<reference evidence="2" key="1">
    <citation type="journal article" date="2017" name="Plant J.">
        <title>The pomegranate (Punica granatum L.) genome and the genomics of punicalagin biosynthesis.</title>
        <authorList>
            <person name="Qin G."/>
            <person name="Xu C."/>
            <person name="Ming R."/>
            <person name="Tang H."/>
            <person name="Guyot R."/>
            <person name="Kramer E.M."/>
            <person name="Hu Y."/>
            <person name="Yi X."/>
            <person name="Qi Y."/>
            <person name="Xu X."/>
            <person name="Gao Z."/>
            <person name="Pan H."/>
            <person name="Jian J."/>
            <person name="Tian Y."/>
            <person name="Yue Z."/>
            <person name="Xu Y."/>
        </authorList>
    </citation>
    <scope>NUCLEOTIDE SEQUENCE [LARGE SCALE GENOMIC DNA]</scope>
    <source>
        <strain evidence="2">cv. Dabenzi</strain>
    </source>
</reference>
<accession>A0A218WAZ8</accession>
<gene>
    <name evidence="1" type="ORF">CDL15_Pgr025814</name>
</gene>
<comment type="caution">
    <text evidence="1">The sequence shown here is derived from an EMBL/GenBank/DDBJ whole genome shotgun (WGS) entry which is preliminary data.</text>
</comment>
<evidence type="ECO:0000313" key="2">
    <source>
        <dbReference type="Proteomes" id="UP000197138"/>
    </source>
</evidence>
<proteinExistence type="predicted"/>